<accession>A0A3B1ATQ5</accession>
<feature type="domain" description="VTT" evidence="8">
    <location>
        <begin position="57"/>
        <end position="175"/>
    </location>
</feature>
<feature type="transmembrane region" description="Helical" evidence="7">
    <location>
        <begin position="73"/>
        <end position="94"/>
    </location>
</feature>
<protein>
    <submittedName>
        <fullName evidence="9">DedA family protein, putative</fullName>
    </submittedName>
</protein>
<gene>
    <name evidence="9" type="ORF">MNBD_ALPHA03-517</name>
</gene>
<keyword evidence="4 7" id="KW-1133">Transmembrane helix</keyword>
<dbReference type="InterPro" id="IPR015414">
    <property type="entry name" value="TMEM64"/>
</dbReference>
<dbReference type="AlphaFoldDB" id="A0A3B1ATQ5"/>
<feature type="transmembrane region" description="Helical" evidence="7">
    <location>
        <begin position="197"/>
        <end position="217"/>
    </location>
</feature>
<reference evidence="9" key="1">
    <citation type="submission" date="2018-06" db="EMBL/GenBank/DDBJ databases">
        <authorList>
            <person name="Zhirakovskaya E."/>
        </authorList>
    </citation>
    <scope>NUCLEOTIDE SEQUENCE</scope>
</reference>
<feature type="region of interest" description="Disordered" evidence="6">
    <location>
        <begin position="226"/>
        <end position="248"/>
    </location>
</feature>
<evidence type="ECO:0000259" key="8">
    <source>
        <dbReference type="Pfam" id="PF09335"/>
    </source>
</evidence>
<feature type="transmembrane region" description="Helical" evidence="7">
    <location>
        <begin position="6"/>
        <end position="27"/>
    </location>
</feature>
<evidence type="ECO:0000256" key="1">
    <source>
        <dbReference type="ARBA" id="ARBA00004651"/>
    </source>
</evidence>
<evidence type="ECO:0000256" key="3">
    <source>
        <dbReference type="ARBA" id="ARBA00022692"/>
    </source>
</evidence>
<evidence type="ECO:0000256" key="6">
    <source>
        <dbReference type="SAM" id="MobiDB-lite"/>
    </source>
</evidence>
<evidence type="ECO:0000313" key="9">
    <source>
        <dbReference type="EMBL" id="VAX05101.1"/>
    </source>
</evidence>
<sequence>MKGFIKIVVIVAALIGVSIFWPVHEWMQSLIMWVKASGAWGVAIYAIIYIVAAVMLIPGSILTLGAGFLYGPFWGTLLVSPVSVIAAFVAFSLARGRMRPWVEKKIKGNARFDVVDKAVGEEGLKIVTLMRLSPIFPYVFLNYALGLTGVKATSFILASFIGMLPATFLYTYLGSLVTSVTELASAPGQGAADAQNYFIWIGFGVTVIVTAYVTYLARRALAKAMPETEDKPETQDKADTQKNDEVSS</sequence>
<evidence type="ECO:0000256" key="2">
    <source>
        <dbReference type="ARBA" id="ARBA00022475"/>
    </source>
</evidence>
<dbReference type="InterPro" id="IPR032816">
    <property type="entry name" value="VTT_dom"/>
</dbReference>
<proteinExistence type="predicted"/>
<evidence type="ECO:0000256" key="7">
    <source>
        <dbReference type="SAM" id="Phobius"/>
    </source>
</evidence>
<keyword evidence="3 7" id="KW-0812">Transmembrane</keyword>
<keyword evidence="5 7" id="KW-0472">Membrane</keyword>
<feature type="transmembrane region" description="Helical" evidence="7">
    <location>
        <begin position="39"/>
        <end position="61"/>
    </location>
</feature>
<dbReference type="EMBL" id="UOFW01000123">
    <property type="protein sequence ID" value="VAX05101.1"/>
    <property type="molecule type" value="Genomic_DNA"/>
</dbReference>
<dbReference type="Pfam" id="PF09335">
    <property type="entry name" value="VTT_dom"/>
    <property type="match status" value="1"/>
</dbReference>
<feature type="transmembrane region" description="Helical" evidence="7">
    <location>
        <begin position="155"/>
        <end position="177"/>
    </location>
</feature>
<organism evidence="9">
    <name type="scientific">hydrothermal vent metagenome</name>
    <dbReference type="NCBI Taxonomy" id="652676"/>
    <lineage>
        <taxon>unclassified sequences</taxon>
        <taxon>metagenomes</taxon>
        <taxon>ecological metagenomes</taxon>
    </lineage>
</organism>
<dbReference type="PANTHER" id="PTHR12677:SF59">
    <property type="entry name" value="GOLGI APPARATUS MEMBRANE PROTEIN TVP38-RELATED"/>
    <property type="match status" value="1"/>
</dbReference>
<name>A0A3B1ATQ5_9ZZZZ</name>
<dbReference type="GO" id="GO:0005886">
    <property type="term" value="C:plasma membrane"/>
    <property type="evidence" value="ECO:0007669"/>
    <property type="project" value="UniProtKB-SubCell"/>
</dbReference>
<dbReference type="PANTHER" id="PTHR12677">
    <property type="entry name" value="GOLGI APPARATUS MEMBRANE PROTEIN TVP38-RELATED"/>
    <property type="match status" value="1"/>
</dbReference>
<comment type="subcellular location">
    <subcellularLocation>
        <location evidence="1">Cell membrane</location>
        <topology evidence="1">Multi-pass membrane protein</topology>
    </subcellularLocation>
</comment>
<evidence type="ECO:0000256" key="4">
    <source>
        <dbReference type="ARBA" id="ARBA00022989"/>
    </source>
</evidence>
<keyword evidence="2" id="KW-1003">Cell membrane</keyword>
<evidence type="ECO:0000256" key="5">
    <source>
        <dbReference type="ARBA" id="ARBA00023136"/>
    </source>
</evidence>